<evidence type="ECO:0000256" key="1">
    <source>
        <dbReference type="SAM" id="MobiDB-lite"/>
    </source>
</evidence>
<protein>
    <submittedName>
        <fullName evidence="2">Uncharacterized protein</fullName>
    </submittedName>
</protein>
<proteinExistence type="predicted"/>
<dbReference type="EMBL" id="CP016616">
    <property type="protein sequence ID" value="ANY80947.1"/>
    <property type="molecule type" value="Genomic_DNA"/>
</dbReference>
<organism evidence="2">
    <name type="scientific">Microvirga ossetica</name>
    <dbReference type="NCBI Taxonomy" id="1882682"/>
    <lineage>
        <taxon>Bacteria</taxon>
        <taxon>Pseudomonadati</taxon>
        <taxon>Pseudomonadota</taxon>
        <taxon>Alphaproteobacteria</taxon>
        <taxon>Hyphomicrobiales</taxon>
        <taxon>Methylobacteriaceae</taxon>
        <taxon>Microvirga</taxon>
    </lineage>
</organism>
<dbReference type="AlphaFoldDB" id="A0A1B2ELW6"/>
<feature type="compositionally biased region" description="Basic and acidic residues" evidence="1">
    <location>
        <begin position="47"/>
        <end position="57"/>
    </location>
</feature>
<name>A0A1B2ELW6_9HYPH</name>
<accession>A0A1B2ELW6</accession>
<feature type="region of interest" description="Disordered" evidence="1">
    <location>
        <begin position="44"/>
        <end position="76"/>
    </location>
</feature>
<dbReference type="RefSeq" id="WP_237050393.1">
    <property type="nucleotide sequence ID" value="NZ_CP016616.1"/>
</dbReference>
<sequence length="76" mass="8091">MQGCSDLTESHIGVFEELARNLEANSIGHLPECAALHTKMTMQGAAMHREKAGDRGGRAGAPEQFGTKNPTQILGD</sequence>
<dbReference type="KEGG" id="moc:BB934_24220"/>
<evidence type="ECO:0000313" key="2">
    <source>
        <dbReference type="EMBL" id="ANY80947.1"/>
    </source>
</evidence>
<reference evidence="2" key="1">
    <citation type="submission" date="2016-07" db="EMBL/GenBank/DDBJ databases">
        <title>Microvirga ossetica sp. nov. a new species of rhizobia isolated from root nodules of the legume species Vicia alpestris Steven originated from North Ossetia region in the Caucasus.</title>
        <authorList>
            <person name="Safronova V.I."/>
            <person name="Kuznetsova I.G."/>
            <person name="Sazanova A.L."/>
            <person name="Belimov A."/>
            <person name="Andronov E."/>
            <person name="Osledkin Y.S."/>
            <person name="Onishchuk O.P."/>
            <person name="Kurchak O.N."/>
            <person name="Shaposhnikov A.I."/>
            <person name="Willems A."/>
            <person name="Tikhonovich I.A."/>
        </authorList>
    </citation>
    <scope>NUCLEOTIDE SEQUENCE [LARGE SCALE GENOMIC DNA]</scope>
    <source>
        <strain evidence="2">V5/3M</strain>
    </source>
</reference>
<gene>
    <name evidence="2" type="ORF">BB934_24220</name>
</gene>
<feature type="compositionally biased region" description="Polar residues" evidence="1">
    <location>
        <begin position="66"/>
        <end position="76"/>
    </location>
</feature>